<gene>
    <name evidence="1" type="ORF">SPIL2461_LOCUS10522</name>
</gene>
<dbReference type="Proteomes" id="UP000649617">
    <property type="component" value="Unassembled WGS sequence"/>
</dbReference>
<evidence type="ECO:0000313" key="2">
    <source>
        <dbReference type="Proteomes" id="UP000649617"/>
    </source>
</evidence>
<dbReference type="OrthoDB" id="10597515at2759"/>
<dbReference type="AlphaFoldDB" id="A0A812RB73"/>
<reference evidence="1" key="1">
    <citation type="submission" date="2021-02" db="EMBL/GenBank/DDBJ databases">
        <authorList>
            <person name="Dougan E. K."/>
            <person name="Rhodes N."/>
            <person name="Thang M."/>
            <person name="Chan C."/>
        </authorList>
    </citation>
    <scope>NUCLEOTIDE SEQUENCE</scope>
</reference>
<proteinExistence type="predicted"/>
<organism evidence="1 2">
    <name type="scientific">Symbiodinium pilosum</name>
    <name type="common">Dinoflagellate</name>
    <dbReference type="NCBI Taxonomy" id="2952"/>
    <lineage>
        <taxon>Eukaryota</taxon>
        <taxon>Sar</taxon>
        <taxon>Alveolata</taxon>
        <taxon>Dinophyceae</taxon>
        <taxon>Suessiales</taxon>
        <taxon>Symbiodiniaceae</taxon>
        <taxon>Symbiodinium</taxon>
    </lineage>
</organism>
<name>A0A812RB73_SYMPI</name>
<protein>
    <submittedName>
        <fullName evidence="1">Uncharacterized protein</fullName>
    </submittedName>
</protein>
<evidence type="ECO:0000313" key="1">
    <source>
        <dbReference type="EMBL" id="CAE7430042.1"/>
    </source>
</evidence>
<accession>A0A812RB73</accession>
<comment type="caution">
    <text evidence="1">The sequence shown here is derived from an EMBL/GenBank/DDBJ whole genome shotgun (WGS) entry which is preliminary data.</text>
</comment>
<dbReference type="EMBL" id="CAJNIZ010019711">
    <property type="protein sequence ID" value="CAE7430042.1"/>
    <property type="molecule type" value="Genomic_DNA"/>
</dbReference>
<keyword evidence="2" id="KW-1185">Reference proteome</keyword>
<sequence>MEFGFLSRLSHISTNGYSVEPAAVSVKDLDSWATFHSDHLPVQMTMVYENTLHRYVDHILLNGQVVRTEKDGYGNVTWSHAPNPTRNSTSTLLRAMYYGPVSGPMLGRLKEDSCTRHGAYNVFTDNCGDYADSQWECWDGEDVTNVAKLARCLPHTRLLMEFCKFWYRELGQEEVYRRFNLLKAVAFPDSTR</sequence>